<keyword evidence="3" id="KW-1185">Reference proteome</keyword>
<feature type="signal peptide" evidence="1">
    <location>
        <begin position="1"/>
        <end position="24"/>
    </location>
</feature>
<keyword evidence="1" id="KW-0732">Signal</keyword>
<dbReference type="Proteomes" id="UP000822688">
    <property type="component" value="Chromosome 11"/>
</dbReference>
<reference evidence="2 3" key="1">
    <citation type="submission" date="2020-06" db="EMBL/GenBank/DDBJ databases">
        <title>WGS assembly of Ceratodon purpureus strain R40.</title>
        <authorList>
            <person name="Carey S.B."/>
            <person name="Jenkins J."/>
            <person name="Shu S."/>
            <person name="Lovell J.T."/>
            <person name="Sreedasyam A."/>
            <person name="Maumus F."/>
            <person name="Tiley G.P."/>
            <person name="Fernandez-Pozo N."/>
            <person name="Barry K."/>
            <person name="Chen C."/>
            <person name="Wang M."/>
            <person name="Lipzen A."/>
            <person name="Daum C."/>
            <person name="Saski C.A."/>
            <person name="Payton A.C."/>
            <person name="Mcbreen J.C."/>
            <person name="Conrad R.E."/>
            <person name="Kollar L.M."/>
            <person name="Olsson S."/>
            <person name="Huttunen S."/>
            <person name="Landis J.B."/>
            <person name="Wickett N.J."/>
            <person name="Johnson M.G."/>
            <person name="Rensing S.A."/>
            <person name="Grimwood J."/>
            <person name="Schmutz J."/>
            <person name="Mcdaniel S.F."/>
        </authorList>
    </citation>
    <scope>NUCLEOTIDE SEQUENCE [LARGE SCALE GENOMIC DNA]</scope>
    <source>
        <strain evidence="2 3">R40</strain>
    </source>
</reference>
<feature type="chain" id="PRO_5035803050" evidence="1">
    <location>
        <begin position="25"/>
        <end position="60"/>
    </location>
</feature>
<comment type="caution">
    <text evidence="2">The sequence shown here is derived from an EMBL/GenBank/DDBJ whole genome shotgun (WGS) entry which is preliminary data.</text>
</comment>
<accession>A0A8T0GBX6</accession>
<sequence length="60" mass="6980">MNERPRFTGFLLVVLLLELQQGEGYVDERMLEERNELPLHMHSTYAGSNGSRPSSIFNWI</sequence>
<name>A0A8T0GBX6_CERPU</name>
<evidence type="ECO:0000313" key="2">
    <source>
        <dbReference type="EMBL" id="KAG0556906.1"/>
    </source>
</evidence>
<dbReference type="AlphaFoldDB" id="A0A8T0GBX6"/>
<gene>
    <name evidence="2" type="ORF">KC19_11G087900</name>
</gene>
<evidence type="ECO:0000256" key="1">
    <source>
        <dbReference type="SAM" id="SignalP"/>
    </source>
</evidence>
<protein>
    <submittedName>
        <fullName evidence="2">Uncharacterized protein</fullName>
    </submittedName>
</protein>
<dbReference type="EMBL" id="CM026432">
    <property type="protein sequence ID" value="KAG0556906.1"/>
    <property type="molecule type" value="Genomic_DNA"/>
</dbReference>
<proteinExistence type="predicted"/>
<organism evidence="2 3">
    <name type="scientific">Ceratodon purpureus</name>
    <name type="common">Fire moss</name>
    <name type="synonym">Dicranum purpureum</name>
    <dbReference type="NCBI Taxonomy" id="3225"/>
    <lineage>
        <taxon>Eukaryota</taxon>
        <taxon>Viridiplantae</taxon>
        <taxon>Streptophyta</taxon>
        <taxon>Embryophyta</taxon>
        <taxon>Bryophyta</taxon>
        <taxon>Bryophytina</taxon>
        <taxon>Bryopsida</taxon>
        <taxon>Dicranidae</taxon>
        <taxon>Pseudoditrichales</taxon>
        <taxon>Ditrichaceae</taxon>
        <taxon>Ceratodon</taxon>
    </lineage>
</organism>
<evidence type="ECO:0000313" key="3">
    <source>
        <dbReference type="Proteomes" id="UP000822688"/>
    </source>
</evidence>